<dbReference type="InterPro" id="IPR029016">
    <property type="entry name" value="GAF-like_dom_sf"/>
</dbReference>
<gene>
    <name evidence="5" type="ORF">FB463_002772</name>
    <name evidence="4" type="ORF">FFA01_26050</name>
</gene>
<dbReference type="SUPFAM" id="SSF55781">
    <property type="entry name" value="GAF domain-like"/>
    <property type="match status" value="1"/>
</dbReference>
<evidence type="ECO:0000259" key="3">
    <source>
        <dbReference type="PROSITE" id="PS50921"/>
    </source>
</evidence>
<dbReference type="SMART" id="SM01012">
    <property type="entry name" value="ANTAR"/>
    <property type="match status" value="1"/>
</dbReference>
<reference evidence="4 6" key="1">
    <citation type="submission" date="2019-07" db="EMBL/GenBank/DDBJ databases">
        <title>Whole genome shotgun sequence of Frigoribacterium faeni NBRC 103066.</title>
        <authorList>
            <person name="Hosoyama A."/>
            <person name="Uohara A."/>
            <person name="Ohji S."/>
            <person name="Ichikawa N."/>
        </authorList>
    </citation>
    <scope>NUCLEOTIDE SEQUENCE [LARGE SCALE GENOMIC DNA]</scope>
    <source>
        <strain evidence="4 6">NBRC 103066</strain>
    </source>
</reference>
<keyword evidence="2" id="KW-0804">Transcription</keyword>
<protein>
    <submittedName>
        <fullName evidence="4">GAF domain-containing protein</fullName>
    </submittedName>
</protein>
<dbReference type="EMBL" id="JACGWW010000005">
    <property type="protein sequence ID" value="MBA8814499.1"/>
    <property type="molecule type" value="Genomic_DNA"/>
</dbReference>
<sequence>MIDALESLRRAAATGGDLAGPFLRVLPVTGVSIATMGDLLRTETVAASDPQAARLDELQFDLGEGPCWDALAERSPVLEPDVRNRPRRVWPAFSRAIEHDGIGGLFAFPLTVGPLGLGSIDLYTALPQALTALHEDQTCLLAAEVSRQLLKQAVREVADAQEEEVAVDKSSRRRVHQATGMVLAQVDVSAADAELLIQGRAFAEGRTMRQVAEDVLAGRLSFAVRPSGIEESR</sequence>
<dbReference type="RefSeq" id="WP_146856623.1">
    <property type="nucleotide sequence ID" value="NZ_BAAAHR010000004.1"/>
</dbReference>
<proteinExistence type="predicted"/>
<name>A0A7W3PK71_9MICO</name>
<accession>A0A7W3PK71</accession>
<dbReference type="Proteomes" id="UP000522688">
    <property type="component" value="Unassembled WGS sequence"/>
</dbReference>
<dbReference type="OrthoDB" id="7466251at2"/>
<evidence type="ECO:0000313" key="6">
    <source>
        <dbReference type="Proteomes" id="UP000321154"/>
    </source>
</evidence>
<dbReference type="GO" id="GO:0003723">
    <property type="term" value="F:RNA binding"/>
    <property type="evidence" value="ECO:0007669"/>
    <property type="project" value="InterPro"/>
</dbReference>
<organism evidence="5 7">
    <name type="scientific">Frigoribacterium faeni</name>
    <dbReference type="NCBI Taxonomy" id="145483"/>
    <lineage>
        <taxon>Bacteria</taxon>
        <taxon>Bacillati</taxon>
        <taxon>Actinomycetota</taxon>
        <taxon>Actinomycetes</taxon>
        <taxon>Micrococcales</taxon>
        <taxon>Microbacteriaceae</taxon>
        <taxon>Frigoribacterium</taxon>
    </lineage>
</organism>
<evidence type="ECO:0000256" key="2">
    <source>
        <dbReference type="ARBA" id="ARBA00023163"/>
    </source>
</evidence>
<evidence type="ECO:0000313" key="5">
    <source>
        <dbReference type="EMBL" id="MBA8814499.1"/>
    </source>
</evidence>
<evidence type="ECO:0000313" key="4">
    <source>
        <dbReference type="EMBL" id="GEK84296.1"/>
    </source>
</evidence>
<dbReference type="InterPro" id="IPR036388">
    <property type="entry name" value="WH-like_DNA-bd_sf"/>
</dbReference>
<dbReference type="Proteomes" id="UP000321154">
    <property type="component" value="Unassembled WGS sequence"/>
</dbReference>
<dbReference type="InterPro" id="IPR005561">
    <property type="entry name" value="ANTAR"/>
</dbReference>
<evidence type="ECO:0000256" key="1">
    <source>
        <dbReference type="ARBA" id="ARBA00023015"/>
    </source>
</evidence>
<keyword evidence="6" id="KW-1185">Reference proteome</keyword>
<evidence type="ECO:0000313" key="7">
    <source>
        <dbReference type="Proteomes" id="UP000522688"/>
    </source>
</evidence>
<keyword evidence="1" id="KW-0805">Transcription regulation</keyword>
<dbReference type="Gene3D" id="1.10.10.10">
    <property type="entry name" value="Winged helix-like DNA-binding domain superfamily/Winged helix DNA-binding domain"/>
    <property type="match status" value="1"/>
</dbReference>
<dbReference type="EMBL" id="BJUV01000032">
    <property type="protein sequence ID" value="GEK84296.1"/>
    <property type="molecule type" value="Genomic_DNA"/>
</dbReference>
<dbReference type="Gene3D" id="3.30.450.40">
    <property type="match status" value="1"/>
</dbReference>
<dbReference type="PROSITE" id="PS50921">
    <property type="entry name" value="ANTAR"/>
    <property type="match status" value="1"/>
</dbReference>
<reference evidence="5 7" key="2">
    <citation type="submission" date="2020-07" db="EMBL/GenBank/DDBJ databases">
        <title>Sequencing the genomes of 1000 actinobacteria strains.</title>
        <authorList>
            <person name="Klenk H.-P."/>
        </authorList>
    </citation>
    <scope>NUCLEOTIDE SEQUENCE [LARGE SCALE GENOMIC DNA]</scope>
    <source>
        <strain evidence="5 7">DSM 10309</strain>
    </source>
</reference>
<comment type="caution">
    <text evidence="5">The sequence shown here is derived from an EMBL/GenBank/DDBJ whole genome shotgun (WGS) entry which is preliminary data.</text>
</comment>
<dbReference type="AlphaFoldDB" id="A0A7W3PK71"/>
<feature type="domain" description="ANTAR" evidence="3">
    <location>
        <begin position="155"/>
        <end position="216"/>
    </location>
</feature>